<dbReference type="HOGENOM" id="CLU_2573343_0_0_1"/>
<dbReference type="GeneID" id="18825239"/>
<evidence type="ECO:0000313" key="2">
    <source>
        <dbReference type="Proteomes" id="UP000008493"/>
    </source>
</evidence>
<keyword evidence="2" id="KW-1185">Reference proteome</keyword>
<dbReference type="KEGG" id="abp:AGABI1DRAFT116775"/>
<dbReference type="EMBL" id="JH971430">
    <property type="protein sequence ID" value="EKM74702.1"/>
    <property type="molecule type" value="Genomic_DNA"/>
</dbReference>
<reference evidence="2" key="1">
    <citation type="journal article" date="2012" name="Proc. Natl. Acad. Sci. U.S.A.">
        <title>Genome sequence of the button mushroom Agaricus bisporus reveals mechanisms governing adaptation to a humic-rich ecological niche.</title>
        <authorList>
            <person name="Morin E."/>
            <person name="Kohler A."/>
            <person name="Baker A.R."/>
            <person name="Foulongne-Oriol M."/>
            <person name="Lombard V."/>
            <person name="Nagy L.G."/>
            <person name="Ohm R.A."/>
            <person name="Patyshakuliyeva A."/>
            <person name="Brun A."/>
            <person name="Aerts A.L."/>
            <person name="Bailey A.M."/>
            <person name="Billette C."/>
            <person name="Coutinho P.M."/>
            <person name="Deakin G."/>
            <person name="Doddapaneni H."/>
            <person name="Floudas D."/>
            <person name="Grimwood J."/>
            <person name="Hilden K."/>
            <person name="Kuees U."/>
            <person name="LaButti K.M."/>
            <person name="Lapidus A."/>
            <person name="Lindquist E.A."/>
            <person name="Lucas S.M."/>
            <person name="Murat C."/>
            <person name="Riley R.W."/>
            <person name="Salamov A.A."/>
            <person name="Schmutz J."/>
            <person name="Subramanian V."/>
            <person name="Woesten H.A.B."/>
            <person name="Xu J."/>
            <person name="Eastwood D.C."/>
            <person name="Foster G.D."/>
            <person name="Sonnenberg A.S."/>
            <person name="Cullen D."/>
            <person name="de Vries R.P."/>
            <person name="Lundell T."/>
            <person name="Hibbett D.S."/>
            <person name="Henrissat B."/>
            <person name="Burton K.S."/>
            <person name="Kerrigan R.W."/>
            <person name="Challen M.P."/>
            <person name="Grigoriev I.V."/>
            <person name="Martin F."/>
        </authorList>
    </citation>
    <scope>NUCLEOTIDE SEQUENCE [LARGE SCALE GENOMIC DNA]</scope>
    <source>
        <strain evidence="2">JB137-S8 / ATCC MYA-4627 / FGSC 10392</strain>
    </source>
</reference>
<evidence type="ECO:0000313" key="1">
    <source>
        <dbReference type="EMBL" id="EKM74702.1"/>
    </source>
</evidence>
<sequence length="81" mass="9437">MLQVNEARDIFFHPGRFSVIHMKHVNPRSVFLQNWCNNGCMRPVRRRPHLKGKVEANGDGKISRTGYNRFHGVYVTVICNK</sequence>
<accession>K5WVW9</accession>
<dbReference type="InParanoid" id="K5WVW9"/>
<dbReference type="Proteomes" id="UP000008493">
    <property type="component" value="Unassembled WGS sequence"/>
</dbReference>
<dbReference type="RefSeq" id="XP_007334659.1">
    <property type="nucleotide sequence ID" value="XM_007334597.1"/>
</dbReference>
<proteinExistence type="predicted"/>
<gene>
    <name evidence="1" type="ORF">AGABI1DRAFT_116775</name>
</gene>
<organism evidence="1 2">
    <name type="scientific">Agaricus bisporus var. burnettii (strain JB137-S8 / ATCC MYA-4627 / FGSC 10392)</name>
    <name type="common">White button mushroom</name>
    <dbReference type="NCBI Taxonomy" id="597362"/>
    <lineage>
        <taxon>Eukaryota</taxon>
        <taxon>Fungi</taxon>
        <taxon>Dikarya</taxon>
        <taxon>Basidiomycota</taxon>
        <taxon>Agaricomycotina</taxon>
        <taxon>Agaricomycetes</taxon>
        <taxon>Agaricomycetidae</taxon>
        <taxon>Agaricales</taxon>
        <taxon>Agaricineae</taxon>
        <taxon>Agaricaceae</taxon>
        <taxon>Agaricus</taxon>
    </lineage>
</organism>
<dbReference type="OMA" id="RDIFFHP"/>
<protein>
    <submittedName>
        <fullName evidence="1">Uncharacterized protein</fullName>
    </submittedName>
</protein>
<name>K5WVW9_AGABU</name>
<dbReference type="AlphaFoldDB" id="K5WVW9"/>